<dbReference type="InterPro" id="IPR022761">
    <property type="entry name" value="Fumarate_lyase_N"/>
</dbReference>
<proteinExistence type="inferred from homology"/>
<sequence length="448" mass="47332">MAGSVFDSALFSKLFDSGEVGRLFTDSAELRAMLLVEGMLARAQGKLGVIPETSAQAIARAAMEVQLDPGALAQETGRNGVCVPALVAAFREEMQAPEHAAYVHWGATSQDVIDTGLMLRLRQALVLIEADLRALLAMLATLAETHAELPMPGRSYGQHATPTSFGAVVASWGAPLLDLLEELPDLRDRCLLVSLSGAVGTANALGPKSAETRAELADLLKLGDPGRSWHTDRAPVLRIADWMVRVTLALGKMGEDATELSQTGIAELNLGGSGASSTMPQKQNPVGPSVLVALARHAGGLSSVLHGAALHRYQRDGAAWFTEWMCLPQIVLSAGTAGRAARALASGLAPQEAAMTEALSAHQGMIHAEAVSFALAEHLPRPEAQAATKALCREAAETGTPLPDLVARDWPHIDAAQFHSVRQLGQAPEEARRFARAVRDDHARDLPG</sequence>
<protein>
    <submittedName>
        <fullName evidence="3">Adenylosuccinate lyase family protein</fullName>
    </submittedName>
</protein>
<keyword evidence="3" id="KW-0456">Lyase</keyword>
<dbReference type="Proteomes" id="UP001595629">
    <property type="component" value="Unassembled WGS sequence"/>
</dbReference>
<organism evidence="3 4">
    <name type="scientific">Lutimaribacter marinistellae</name>
    <dbReference type="NCBI Taxonomy" id="1820329"/>
    <lineage>
        <taxon>Bacteria</taxon>
        <taxon>Pseudomonadati</taxon>
        <taxon>Pseudomonadota</taxon>
        <taxon>Alphaproteobacteria</taxon>
        <taxon>Rhodobacterales</taxon>
        <taxon>Roseobacteraceae</taxon>
        <taxon>Lutimaribacter</taxon>
    </lineage>
</organism>
<dbReference type="InterPro" id="IPR000362">
    <property type="entry name" value="Fumarate_lyase_fam"/>
</dbReference>
<evidence type="ECO:0000259" key="2">
    <source>
        <dbReference type="SMART" id="SM00998"/>
    </source>
</evidence>
<dbReference type="InterPro" id="IPR019468">
    <property type="entry name" value="AdenyloSucc_lyase_C"/>
</dbReference>
<dbReference type="PRINTS" id="PR00145">
    <property type="entry name" value="ARGSUCLYASE"/>
</dbReference>
<dbReference type="SUPFAM" id="SSF48557">
    <property type="entry name" value="L-aspartase-like"/>
    <property type="match status" value="1"/>
</dbReference>
<dbReference type="PANTHER" id="PTHR43172:SF2">
    <property type="entry name" value="ADENYLOSUCCINATE LYASE C-TERMINAL DOMAIN-CONTAINING PROTEIN"/>
    <property type="match status" value="1"/>
</dbReference>
<evidence type="ECO:0000313" key="3">
    <source>
        <dbReference type="EMBL" id="MFC3614394.1"/>
    </source>
</evidence>
<dbReference type="CDD" id="cd01597">
    <property type="entry name" value="pCLME"/>
    <property type="match status" value="1"/>
</dbReference>
<dbReference type="PRINTS" id="PR00149">
    <property type="entry name" value="FUMRATELYASE"/>
</dbReference>
<keyword evidence="4" id="KW-1185">Reference proteome</keyword>
<dbReference type="EMBL" id="JBHRXI010000010">
    <property type="protein sequence ID" value="MFC3614394.1"/>
    <property type="molecule type" value="Genomic_DNA"/>
</dbReference>
<comment type="caution">
    <text evidence="3">The sequence shown here is derived from an EMBL/GenBank/DDBJ whole genome shotgun (WGS) entry which is preliminary data.</text>
</comment>
<dbReference type="PANTHER" id="PTHR43172">
    <property type="entry name" value="ADENYLOSUCCINATE LYASE"/>
    <property type="match status" value="1"/>
</dbReference>
<evidence type="ECO:0000256" key="1">
    <source>
        <dbReference type="ARBA" id="ARBA00034772"/>
    </source>
</evidence>
<dbReference type="Gene3D" id="1.10.40.30">
    <property type="entry name" value="Fumarase/aspartase (C-terminal domain)"/>
    <property type="match status" value="1"/>
</dbReference>
<accession>A0ABV7TI28</accession>
<name>A0ABV7TI28_9RHOB</name>
<dbReference type="RefSeq" id="WP_386735607.1">
    <property type="nucleotide sequence ID" value="NZ_JBHRXI010000010.1"/>
</dbReference>
<dbReference type="Gene3D" id="1.20.200.10">
    <property type="entry name" value="Fumarase/aspartase (Central domain)"/>
    <property type="match status" value="1"/>
</dbReference>
<dbReference type="Pfam" id="PF00206">
    <property type="entry name" value="Lyase_1"/>
    <property type="match status" value="1"/>
</dbReference>
<feature type="domain" description="Adenylosuccinate lyase C-terminal" evidence="2">
    <location>
        <begin position="363"/>
        <end position="435"/>
    </location>
</feature>
<gene>
    <name evidence="3" type="ORF">ACFORG_11525</name>
</gene>
<dbReference type="InterPro" id="IPR008948">
    <property type="entry name" value="L-Aspartase-like"/>
</dbReference>
<dbReference type="GO" id="GO:0016829">
    <property type="term" value="F:lyase activity"/>
    <property type="evidence" value="ECO:0007669"/>
    <property type="project" value="UniProtKB-KW"/>
</dbReference>
<comment type="similarity">
    <text evidence="1">Belongs to the class-II fumarase/aspartase family.</text>
</comment>
<evidence type="ECO:0000313" key="4">
    <source>
        <dbReference type="Proteomes" id="UP001595629"/>
    </source>
</evidence>
<reference evidence="4" key="1">
    <citation type="journal article" date="2019" name="Int. J. Syst. Evol. Microbiol.">
        <title>The Global Catalogue of Microorganisms (GCM) 10K type strain sequencing project: providing services to taxonomists for standard genome sequencing and annotation.</title>
        <authorList>
            <consortium name="The Broad Institute Genomics Platform"/>
            <consortium name="The Broad Institute Genome Sequencing Center for Infectious Disease"/>
            <person name="Wu L."/>
            <person name="Ma J."/>
        </authorList>
    </citation>
    <scope>NUCLEOTIDE SEQUENCE [LARGE SCALE GENOMIC DNA]</scope>
    <source>
        <strain evidence="4">KCTC 42911</strain>
    </source>
</reference>
<dbReference type="SMART" id="SM00998">
    <property type="entry name" value="ADSL_C"/>
    <property type="match status" value="1"/>
</dbReference>